<protein>
    <submittedName>
        <fullName evidence="1">Uncharacterized protein</fullName>
    </submittedName>
</protein>
<dbReference type="Proteomes" id="UP001163687">
    <property type="component" value="Chromosome"/>
</dbReference>
<dbReference type="AlphaFoldDB" id="A0AA35CNU7"/>
<gene>
    <name evidence="1" type="ORF">caldi_29880</name>
</gene>
<evidence type="ECO:0000313" key="2">
    <source>
        <dbReference type="Proteomes" id="UP001163687"/>
    </source>
</evidence>
<sequence>MSDSKTTTTQAQREALKAAGWKMDYEYPGVFETWKHTKRPSTFRCYRGCILNFHGPLNEAKRVIAILEGGQSCVHP</sequence>
<evidence type="ECO:0000313" key="1">
    <source>
        <dbReference type="EMBL" id="BDG61898.1"/>
    </source>
</evidence>
<organism evidence="1 2">
    <name type="scientific">Caldinitratiruptor microaerophilus</name>
    <dbReference type="NCBI Taxonomy" id="671077"/>
    <lineage>
        <taxon>Bacteria</taxon>
        <taxon>Bacillati</taxon>
        <taxon>Bacillota</taxon>
        <taxon>Clostridia</taxon>
        <taxon>Eubacteriales</taxon>
        <taxon>Symbiobacteriaceae</taxon>
        <taxon>Caldinitratiruptor</taxon>
    </lineage>
</organism>
<name>A0AA35CNU7_9FIRM</name>
<accession>A0AA35CNU7</accession>
<dbReference type="KEGG" id="cmic:caldi_29880"/>
<proteinExistence type="predicted"/>
<dbReference type="EMBL" id="AP025628">
    <property type="protein sequence ID" value="BDG61898.1"/>
    <property type="molecule type" value="Genomic_DNA"/>
</dbReference>
<reference evidence="1" key="1">
    <citation type="submission" date="2022-03" db="EMBL/GenBank/DDBJ databases">
        <title>Complete genome sequence of Caldinitratiruptor microaerophilus.</title>
        <authorList>
            <person name="Mukaiyama R."/>
            <person name="Nishiyama T."/>
            <person name="Ueda K."/>
        </authorList>
    </citation>
    <scope>NUCLEOTIDE SEQUENCE</scope>
    <source>
        <strain evidence="1">JCM 16183</strain>
    </source>
</reference>
<keyword evidence="2" id="KW-1185">Reference proteome</keyword>